<dbReference type="EMBL" id="LQYN01000028">
    <property type="protein sequence ID" value="KYD08871.1"/>
    <property type="molecule type" value="Genomic_DNA"/>
</dbReference>
<keyword evidence="8" id="KW-1185">Reference proteome</keyword>
<organism evidence="7 8">
    <name type="scientific">Heyndrickxia sporothermodurans</name>
    <dbReference type="NCBI Taxonomy" id="46224"/>
    <lineage>
        <taxon>Bacteria</taxon>
        <taxon>Bacillati</taxon>
        <taxon>Bacillota</taxon>
        <taxon>Bacilli</taxon>
        <taxon>Bacillales</taxon>
        <taxon>Bacillaceae</taxon>
        <taxon>Heyndrickxia</taxon>
    </lineage>
</organism>
<evidence type="ECO:0000256" key="6">
    <source>
        <dbReference type="SAM" id="Phobius"/>
    </source>
</evidence>
<dbReference type="SUPFAM" id="SSF143865">
    <property type="entry name" value="CorA soluble domain-like"/>
    <property type="match status" value="1"/>
</dbReference>
<feature type="transmembrane region" description="Helical" evidence="6">
    <location>
        <begin position="291"/>
        <end position="311"/>
    </location>
</feature>
<protein>
    <recommendedName>
        <fullName evidence="9">Magnesium transporter</fullName>
    </recommendedName>
</protein>
<evidence type="ECO:0000256" key="1">
    <source>
        <dbReference type="ARBA" id="ARBA00004141"/>
    </source>
</evidence>
<dbReference type="InterPro" id="IPR047199">
    <property type="entry name" value="CorA-like"/>
</dbReference>
<comment type="caution">
    <text evidence="7">The sequence shown here is derived from an EMBL/GenBank/DDBJ whole genome shotgun (WGS) entry which is preliminary data.</text>
</comment>
<dbReference type="PANTHER" id="PTHR47891">
    <property type="entry name" value="TRANSPORTER-RELATED"/>
    <property type="match status" value="1"/>
</dbReference>
<evidence type="ECO:0000256" key="5">
    <source>
        <dbReference type="ARBA" id="ARBA00023136"/>
    </source>
</evidence>
<evidence type="ECO:0000256" key="3">
    <source>
        <dbReference type="ARBA" id="ARBA00022692"/>
    </source>
</evidence>
<feature type="transmembrane region" description="Helical" evidence="6">
    <location>
        <begin position="257"/>
        <end position="279"/>
    </location>
</feature>
<dbReference type="InterPro" id="IPR002523">
    <property type="entry name" value="MgTranspt_CorA/ZnTranspt_ZntB"/>
</dbReference>
<evidence type="ECO:0000256" key="4">
    <source>
        <dbReference type="ARBA" id="ARBA00022989"/>
    </source>
</evidence>
<dbReference type="AlphaFoldDB" id="A0A150L964"/>
<dbReference type="GO" id="GO:0046873">
    <property type="term" value="F:metal ion transmembrane transporter activity"/>
    <property type="evidence" value="ECO:0007669"/>
    <property type="project" value="InterPro"/>
</dbReference>
<dbReference type="Proteomes" id="UP000075666">
    <property type="component" value="Unassembled WGS sequence"/>
</dbReference>
<evidence type="ECO:0000256" key="2">
    <source>
        <dbReference type="ARBA" id="ARBA00009765"/>
    </source>
</evidence>
<reference evidence="7 8" key="1">
    <citation type="submission" date="2016-01" db="EMBL/GenBank/DDBJ databases">
        <title>Genome Sequences of Twelve Sporeforming Bacillus Species Isolated from Foods.</title>
        <authorList>
            <person name="Berendsen E.M."/>
            <person name="Wells-Bennik M.H."/>
            <person name="Krawcyk A.O."/>
            <person name="De Jong A."/>
            <person name="Holsappel S."/>
            <person name="Eijlander R.T."/>
            <person name="Kuipers O.P."/>
        </authorList>
    </citation>
    <scope>NUCLEOTIDE SEQUENCE [LARGE SCALE GENOMIC DNA]</scope>
    <source>
        <strain evidence="7 8">B4102</strain>
    </source>
</reference>
<keyword evidence="3 6" id="KW-0812">Transmembrane</keyword>
<name>A0A150L964_9BACI</name>
<dbReference type="Pfam" id="PF01544">
    <property type="entry name" value="CorA"/>
    <property type="match status" value="1"/>
</dbReference>
<dbReference type="InterPro" id="IPR045863">
    <property type="entry name" value="CorA_TM1_TM2"/>
</dbReference>
<dbReference type="Gene3D" id="1.20.58.340">
    <property type="entry name" value="Magnesium transport protein CorA, transmembrane region"/>
    <property type="match status" value="2"/>
</dbReference>
<gene>
    <name evidence="7" type="ORF">B4102_1878</name>
</gene>
<keyword evidence="5 6" id="KW-0472">Membrane</keyword>
<dbReference type="SUPFAM" id="SSF144083">
    <property type="entry name" value="Magnesium transport protein CorA, transmembrane region"/>
    <property type="match status" value="1"/>
</dbReference>
<dbReference type="CDD" id="cd12827">
    <property type="entry name" value="EcCorA_ZntB-like_u2"/>
    <property type="match status" value="1"/>
</dbReference>
<dbReference type="PANTHER" id="PTHR47891:SF2">
    <property type="entry name" value="MAGNESIUM AND COBALT TRANSPORTER"/>
    <property type="match status" value="1"/>
</dbReference>
<evidence type="ECO:0000313" key="7">
    <source>
        <dbReference type="EMBL" id="KYD08871.1"/>
    </source>
</evidence>
<comment type="similarity">
    <text evidence="2">Belongs to the CorA metal ion transporter (MIT) (TC 1.A.35) family.</text>
</comment>
<dbReference type="GO" id="GO:0016020">
    <property type="term" value="C:membrane"/>
    <property type="evidence" value="ECO:0007669"/>
    <property type="project" value="UniProtKB-SubCell"/>
</dbReference>
<dbReference type="Gene3D" id="3.30.460.20">
    <property type="entry name" value="CorA soluble domain-like"/>
    <property type="match status" value="1"/>
</dbReference>
<evidence type="ECO:0008006" key="9">
    <source>
        <dbReference type="Google" id="ProtNLM"/>
    </source>
</evidence>
<proteinExistence type="inferred from homology"/>
<keyword evidence="4 6" id="KW-1133">Transmembrane helix</keyword>
<dbReference type="InterPro" id="IPR045861">
    <property type="entry name" value="CorA_cytoplasmic_dom"/>
</dbReference>
<comment type="subcellular location">
    <subcellularLocation>
        <location evidence="1">Membrane</location>
        <topology evidence="1">Multi-pass membrane protein</topology>
    </subcellularLocation>
</comment>
<sequence length="316" mass="36800">MMLEIYKTNEMNKLEAVSEITKGCWINLVSPNEEEIQYVANHAYVPVDFIRDALDDEERSRIEKEEGDVFIIIDYPYILKDESGYSVYETLPLGIILTNECIITISLKDAQVLMDFKNNKIKGFYTYKKTRFALQILFVISSYYLRYLKQINKKTDDVERELHQTSMKNKELYSLLALEKSLVYFTTSLKSNKMVLDKILRINYIKMYEEDKDLLEDVIIENTQAIEMAATYSSILSSMMNAFASIISNNLNVVMKFLTSITIILSFPTMVASFLGMNVHLPFHLEEYPHAFLTAIIFAIFLASLTAFIFWKKKYF</sequence>
<accession>A0A150L964</accession>
<evidence type="ECO:0000313" key="8">
    <source>
        <dbReference type="Proteomes" id="UP000075666"/>
    </source>
</evidence>
<dbReference type="PATRIC" id="fig|46224.3.peg.2035"/>